<organism evidence="1 2">
    <name type="scientific">Hymenobacter saemangeumensis</name>
    <dbReference type="NCBI Taxonomy" id="1084522"/>
    <lineage>
        <taxon>Bacteria</taxon>
        <taxon>Pseudomonadati</taxon>
        <taxon>Bacteroidota</taxon>
        <taxon>Cytophagia</taxon>
        <taxon>Cytophagales</taxon>
        <taxon>Hymenobacteraceae</taxon>
        <taxon>Hymenobacter</taxon>
    </lineage>
</organism>
<evidence type="ECO:0000313" key="2">
    <source>
        <dbReference type="Proteomes" id="UP001501153"/>
    </source>
</evidence>
<name>A0ABP8IQT1_9BACT</name>
<evidence type="ECO:0000313" key="1">
    <source>
        <dbReference type="EMBL" id="GAA4366235.1"/>
    </source>
</evidence>
<sequence>MPHAADDATYNQVIELNELYNELARLQQKLPGSKPKHNNYADQEQAVRNKAQEIIYFALGIRSAGTDLHSQVDSITEGCVQTRANPYKKLAHEVKIPPRR</sequence>
<gene>
    <name evidence="1" type="ORF">GCM10023185_37250</name>
</gene>
<accession>A0ABP8IQT1</accession>
<proteinExistence type="predicted"/>
<comment type="caution">
    <text evidence="1">The sequence shown here is derived from an EMBL/GenBank/DDBJ whole genome shotgun (WGS) entry which is preliminary data.</text>
</comment>
<reference evidence="2" key="1">
    <citation type="journal article" date="2019" name="Int. J. Syst. Evol. Microbiol.">
        <title>The Global Catalogue of Microorganisms (GCM) 10K type strain sequencing project: providing services to taxonomists for standard genome sequencing and annotation.</title>
        <authorList>
            <consortium name="The Broad Institute Genomics Platform"/>
            <consortium name="The Broad Institute Genome Sequencing Center for Infectious Disease"/>
            <person name="Wu L."/>
            <person name="Ma J."/>
        </authorList>
    </citation>
    <scope>NUCLEOTIDE SEQUENCE [LARGE SCALE GENOMIC DNA]</scope>
    <source>
        <strain evidence="2">JCM 17923</strain>
    </source>
</reference>
<protein>
    <submittedName>
        <fullName evidence="1">Uncharacterized protein</fullName>
    </submittedName>
</protein>
<dbReference type="EMBL" id="BAABGZ010000075">
    <property type="protein sequence ID" value="GAA4366235.1"/>
    <property type="molecule type" value="Genomic_DNA"/>
</dbReference>
<dbReference type="RefSeq" id="WP_345237632.1">
    <property type="nucleotide sequence ID" value="NZ_BAABGZ010000075.1"/>
</dbReference>
<keyword evidence="2" id="KW-1185">Reference proteome</keyword>
<dbReference type="Proteomes" id="UP001501153">
    <property type="component" value="Unassembled WGS sequence"/>
</dbReference>